<keyword evidence="4" id="KW-0809">Transit peptide</keyword>
<gene>
    <name evidence="10" type="ORF">C4D60_Mb04t36510</name>
</gene>
<keyword evidence="6 9" id="KW-0472">Membrane</keyword>
<dbReference type="EMBL" id="PYDT01000001">
    <property type="protein sequence ID" value="THU74733.1"/>
    <property type="molecule type" value="Genomic_DNA"/>
</dbReference>
<dbReference type="Proteomes" id="UP000317650">
    <property type="component" value="Chromosome 4"/>
</dbReference>
<evidence type="ECO:0000313" key="10">
    <source>
        <dbReference type="EMBL" id="THU74733.1"/>
    </source>
</evidence>
<dbReference type="Gene3D" id="1.20.120.290">
    <property type="entry name" value="Oxygen-evolving enhancer protein 3 (PsbQ), four-helix up-down bundle"/>
    <property type="match status" value="1"/>
</dbReference>
<proteinExistence type="inferred from homology"/>
<evidence type="ECO:0000313" key="11">
    <source>
        <dbReference type="Proteomes" id="UP000317650"/>
    </source>
</evidence>
<comment type="similarity">
    <text evidence="7">Belongs to the PsbQ family.</text>
</comment>
<evidence type="ECO:0000256" key="8">
    <source>
        <dbReference type="SAM" id="Coils"/>
    </source>
</evidence>
<keyword evidence="8" id="KW-0175">Coiled coil</keyword>
<dbReference type="GO" id="GO:0009654">
    <property type="term" value="C:photosystem II oxygen evolving complex"/>
    <property type="evidence" value="ECO:0007669"/>
    <property type="project" value="InterPro"/>
</dbReference>
<feature type="transmembrane region" description="Helical" evidence="9">
    <location>
        <begin position="79"/>
        <end position="104"/>
    </location>
</feature>
<comment type="caution">
    <text evidence="10">The sequence shown here is derived from an EMBL/GenBank/DDBJ whole genome shotgun (WGS) entry which is preliminary data.</text>
</comment>
<keyword evidence="11" id="KW-1185">Reference proteome</keyword>
<feature type="coiled-coil region" evidence="8">
    <location>
        <begin position="51"/>
        <end position="78"/>
    </location>
</feature>
<keyword evidence="9" id="KW-1133">Transmembrane helix</keyword>
<dbReference type="GO" id="GO:0009767">
    <property type="term" value="P:photosynthetic electron transport chain"/>
    <property type="evidence" value="ECO:0007669"/>
    <property type="project" value="TreeGrafter"/>
</dbReference>
<organism evidence="10 11">
    <name type="scientific">Musa balbisiana</name>
    <name type="common">Banana</name>
    <dbReference type="NCBI Taxonomy" id="52838"/>
    <lineage>
        <taxon>Eukaryota</taxon>
        <taxon>Viridiplantae</taxon>
        <taxon>Streptophyta</taxon>
        <taxon>Embryophyta</taxon>
        <taxon>Tracheophyta</taxon>
        <taxon>Spermatophyta</taxon>
        <taxon>Magnoliopsida</taxon>
        <taxon>Liliopsida</taxon>
        <taxon>Zingiberales</taxon>
        <taxon>Musaceae</taxon>
        <taxon>Musa</taxon>
    </lineage>
</organism>
<evidence type="ECO:0000256" key="6">
    <source>
        <dbReference type="ARBA" id="ARBA00023136"/>
    </source>
</evidence>
<dbReference type="InterPro" id="IPR054099">
    <property type="entry name" value="PSII_PsbQ_pln"/>
</dbReference>
<comment type="subcellular location">
    <subcellularLocation>
        <location evidence="1">Plastid</location>
        <location evidence="1">Chloroplast thylakoid membrane</location>
    </subcellularLocation>
</comment>
<evidence type="ECO:0000256" key="1">
    <source>
        <dbReference type="ARBA" id="ARBA00004334"/>
    </source>
</evidence>
<dbReference type="InterPro" id="IPR008797">
    <property type="entry name" value="PSII_PsbQ"/>
</dbReference>
<keyword evidence="3" id="KW-0934">Plastid</keyword>
<protein>
    <submittedName>
        <fullName evidence="10">Uncharacterized protein</fullName>
    </submittedName>
</protein>
<keyword evidence="5" id="KW-0793">Thylakoid</keyword>
<dbReference type="AlphaFoldDB" id="A0A4S8KHF2"/>
<evidence type="ECO:0000256" key="7">
    <source>
        <dbReference type="ARBA" id="ARBA00035649"/>
    </source>
</evidence>
<sequence length="140" mass="15978">MESKGCAHRIRNCGSELLALEAHLTNVNENKWKLMENSLRLKSTFLYCDLNRLVSNEKDELKELLTELANRLSHYLEKVVALSLGTSLLIISKCSLFLIICLNWQLDRAVKTRSVPLARIRYNDVANVLREIEAALVPLL</sequence>
<evidence type="ECO:0000256" key="3">
    <source>
        <dbReference type="ARBA" id="ARBA00022640"/>
    </source>
</evidence>
<keyword evidence="9" id="KW-0812">Transmembrane</keyword>
<dbReference type="PANTHER" id="PTHR33399:SF8">
    <property type="entry name" value="OS04G0522800 PROTEIN"/>
    <property type="match status" value="1"/>
</dbReference>
<name>A0A4S8KHF2_MUSBA</name>
<reference evidence="10 11" key="1">
    <citation type="journal article" date="2019" name="Nat. Plants">
        <title>Genome sequencing of Musa balbisiana reveals subgenome evolution and function divergence in polyploid bananas.</title>
        <authorList>
            <person name="Yao X."/>
        </authorList>
    </citation>
    <scope>NUCLEOTIDE SEQUENCE [LARGE SCALE GENOMIC DNA]</scope>
    <source>
        <strain evidence="11">cv. DH-PKW</strain>
        <tissue evidence="10">Leaves</tissue>
    </source>
</reference>
<dbReference type="InterPro" id="IPR023222">
    <property type="entry name" value="PsbQ-like_dom_sf"/>
</dbReference>
<evidence type="ECO:0000256" key="9">
    <source>
        <dbReference type="SAM" id="Phobius"/>
    </source>
</evidence>
<dbReference type="GO" id="GO:0005509">
    <property type="term" value="F:calcium ion binding"/>
    <property type="evidence" value="ECO:0007669"/>
    <property type="project" value="InterPro"/>
</dbReference>
<dbReference type="PANTHER" id="PTHR33399">
    <property type="entry name" value="OXYGEN-EVOLVING ENHANCER PROTEIN 3-1, CHLOROPLASTIC"/>
    <property type="match status" value="1"/>
</dbReference>
<evidence type="ECO:0000256" key="4">
    <source>
        <dbReference type="ARBA" id="ARBA00022946"/>
    </source>
</evidence>
<dbReference type="SUPFAM" id="SSF101112">
    <property type="entry name" value="Oxygen-evolving enhancer protein 3"/>
    <property type="match status" value="1"/>
</dbReference>
<dbReference type="GO" id="GO:0009535">
    <property type="term" value="C:chloroplast thylakoid membrane"/>
    <property type="evidence" value="ECO:0007669"/>
    <property type="project" value="UniProtKB-SubCell"/>
</dbReference>
<accession>A0A4S8KHF2</accession>
<dbReference type="GO" id="GO:0019898">
    <property type="term" value="C:extrinsic component of membrane"/>
    <property type="evidence" value="ECO:0007669"/>
    <property type="project" value="InterPro"/>
</dbReference>
<dbReference type="Pfam" id="PF05757">
    <property type="entry name" value="PsbQ"/>
    <property type="match status" value="1"/>
</dbReference>
<keyword evidence="2" id="KW-0150">Chloroplast</keyword>
<evidence type="ECO:0000256" key="2">
    <source>
        <dbReference type="ARBA" id="ARBA00022528"/>
    </source>
</evidence>
<evidence type="ECO:0000256" key="5">
    <source>
        <dbReference type="ARBA" id="ARBA00023078"/>
    </source>
</evidence>